<gene>
    <name evidence="1" type="ORF">EZS28_047540</name>
</gene>
<feature type="non-terminal residue" evidence="1">
    <location>
        <position position="1"/>
    </location>
</feature>
<protein>
    <submittedName>
        <fullName evidence="1">Uncharacterized protein</fullName>
    </submittedName>
</protein>
<accession>A0A5J4TGB6</accession>
<dbReference type="AlphaFoldDB" id="A0A5J4TGB6"/>
<name>A0A5J4TGB6_9EUKA</name>
<comment type="caution">
    <text evidence="1">The sequence shown here is derived from an EMBL/GenBank/DDBJ whole genome shotgun (WGS) entry which is preliminary data.</text>
</comment>
<reference evidence="1 2" key="1">
    <citation type="submission" date="2019-03" db="EMBL/GenBank/DDBJ databases">
        <title>Single cell metagenomics reveals metabolic interactions within the superorganism composed of flagellate Streblomastix strix and complex community of Bacteroidetes bacteria on its surface.</title>
        <authorList>
            <person name="Treitli S.C."/>
            <person name="Kolisko M."/>
            <person name="Husnik F."/>
            <person name="Keeling P."/>
            <person name="Hampl V."/>
        </authorList>
    </citation>
    <scope>NUCLEOTIDE SEQUENCE [LARGE SCALE GENOMIC DNA]</scope>
    <source>
        <strain evidence="1">ST1C</strain>
    </source>
</reference>
<dbReference type="EMBL" id="SNRW01032181">
    <property type="protein sequence ID" value="KAA6356932.1"/>
    <property type="molecule type" value="Genomic_DNA"/>
</dbReference>
<evidence type="ECO:0000313" key="2">
    <source>
        <dbReference type="Proteomes" id="UP000324800"/>
    </source>
</evidence>
<dbReference type="Proteomes" id="UP000324800">
    <property type="component" value="Unassembled WGS sequence"/>
</dbReference>
<evidence type="ECO:0000313" key="1">
    <source>
        <dbReference type="EMBL" id="KAA6356932.1"/>
    </source>
</evidence>
<sequence length="27" mass="2984">GATHYAAFLTPPNIFDPKFAIPEKKPI</sequence>
<organism evidence="1 2">
    <name type="scientific">Streblomastix strix</name>
    <dbReference type="NCBI Taxonomy" id="222440"/>
    <lineage>
        <taxon>Eukaryota</taxon>
        <taxon>Metamonada</taxon>
        <taxon>Preaxostyla</taxon>
        <taxon>Oxymonadida</taxon>
        <taxon>Streblomastigidae</taxon>
        <taxon>Streblomastix</taxon>
    </lineage>
</organism>
<proteinExistence type="predicted"/>